<feature type="domain" description="RCK C-terminal" evidence="8">
    <location>
        <begin position="330"/>
        <end position="418"/>
    </location>
</feature>
<protein>
    <submittedName>
        <fullName evidence="9">TrkA-C domain protein</fullName>
    </submittedName>
</protein>
<gene>
    <name evidence="9" type="ORF">HELGO_WM41106</name>
</gene>
<evidence type="ECO:0000256" key="1">
    <source>
        <dbReference type="ARBA" id="ARBA00004141"/>
    </source>
</evidence>
<feature type="domain" description="RCK C-terminal" evidence="8">
    <location>
        <begin position="235"/>
        <end position="320"/>
    </location>
</feature>
<organism evidence="9">
    <name type="scientific">uncultured Thiotrichaceae bacterium</name>
    <dbReference type="NCBI Taxonomy" id="298394"/>
    <lineage>
        <taxon>Bacteria</taxon>
        <taxon>Pseudomonadati</taxon>
        <taxon>Pseudomonadota</taxon>
        <taxon>Gammaproteobacteria</taxon>
        <taxon>Thiotrichales</taxon>
        <taxon>Thiotrichaceae</taxon>
        <taxon>environmental samples</taxon>
    </lineage>
</organism>
<dbReference type="GO" id="GO:0006813">
    <property type="term" value="P:potassium ion transport"/>
    <property type="evidence" value="ECO:0007669"/>
    <property type="project" value="InterPro"/>
</dbReference>
<dbReference type="InterPro" id="IPR036721">
    <property type="entry name" value="RCK_C_sf"/>
</dbReference>
<dbReference type="PANTHER" id="PTHR43652">
    <property type="entry name" value="BASIC AMINO ACID ANTIPORTER YFCC-RELATED"/>
    <property type="match status" value="1"/>
</dbReference>
<evidence type="ECO:0000256" key="2">
    <source>
        <dbReference type="ARBA" id="ARBA00022448"/>
    </source>
</evidence>
<keyword evidence="5 7" id="KW-1133">Transmembrane helix</keyword>
<feature type="transmembrane region" description="Helical" evidence="7">
    <location>
        <begin position="435"/>
        <end position="460"/>
    </location>
</feature>
<dbReference type="Pfam" id="PF02080">
    <property type="entry name" value="TrkA_C"/>
    <property type="match status" value="2"/>
</dbReference>
<dbReference type="SUPFAM" id="SSF116726">
    <property type="entry name" value="TrkA C-terminal domain-like"/>
    <property type="match status" value="2"/>
</dbReference>
<feature type="transmembrane region" description="Helical" evidence="7">
    <location>
        <begin position="6"/>
        <end position="21"/>
    </location>
</feature>
<evidence type="ECO:0000256" key="3">
    <source>
        <dbReference type="ARBA" id="ARBA00022692"/>
    </source>
</evidence>
<evidence type="ECO:0000259" key="8">
    <source>
        <dbReference type="PROSITE" id="PS51202"/>
    </source>
</evidence>
<accession>A0A6S6U1E9</accession>
<dbReference type="AlphaFoldDB" id="A0A6S6U1E9"/>
<feature type="transmembrane region" description="Helical" evidence="7">
    <location>
        <begin position="511"/>
        <end position="534"/>
    </location>
</feature>
<dbReference type="InterPro" id="IPR051679">
    <property type="entry name" value="DASS-Related_Transporters"/>
</dbReference>
<feature type="transmembrane region" description="Helical" evidence="7">
    <location>
        <begin position="87"/>
        <end position="105"/>
    </location>
</feature>
<evidence type="ECO:0000256" key="5">
    <source>
        <dbReference type="ARBA" id="ARBA00022989"/>
    </source>
</evidence>
<sequence>MTPDAHAIAVMGLTVFALFLFTRDRIPLQTSALIILCLLAIGFEFFPYQYSDPKLETLTKLHTIDPTLNTMVDFRAINLFHGFGHEALIAVCALMIMGSGLVKTGALEPVGDSLTKLWKWSPALSFLATLLLTGLLSAFINNTPIVVLLIPILVSVALRTQSSPSALLMPMGFASLLGGMATTIGTSTNLLVISVAAELGLKEIGMFDFFVPAMLSAVIGIAFLSLVAPKLLPKREVPMNSTSTRVFTAHLVVQANSPAVGKTLSELIALTNDEIIIDKVRRSNGSVVMPLSDVVIREGDKLLVHDTPDKLKSYETATGTALYAKNRIVDADHPLEDDEDHQVIEIIIDQRSPLLGRTLQSTHFIETYRMITLAVHRRGNQIKEMPRGLGNLPLELGDILLAQGKREDINTLKSLHEFLILDSVMDLPTSKKAPMALGVMATVIIVAALGILPIAVSAVVGSLVMLMCRCLTWNDISRSLSVPVIMIVVSSLALGKAMTITQSSDFIADQFVNLTSGASPIVILSGLIMLMAIFTNIVSNNAAAVIGTPIAVSIAQSLGVNPEPFVLAVLFGANMSYATPMAYKTNLLIMSAGNYTFSDFMRVGIPLTLLMWLCYTLLLPMIYNL</sequence>
<evidence type="ECO:0000313" key="9">
    <source>
        <dbReference type="EMBL" id="CAA6822633.1"/>
    </source>
</evidence>
<feature type="transmembrane region" description="Helical" evidence="7">
    <location>
        <begin position="565"/>
        <end position="583"/>
    </location>
</feature>
<feature type="transmembrane region" description="Helical" evidence="7">
    <location>
        <begin position="209"/>
        <end position="229"/>
    </location>
</feature>
<evidence type="ECO:0000256" key="4">
    <source>
        <dbReference type="ARBA" id="ARBA00022737"/>
    </source>
</evidence>
<comment type="subcellular location">
    <subcellularLocation>
        <location evidence="1">Membrane</location>
        <topology evidence="1">Multi-pass membrane protein</topology>
    </subcellularLocation>
</comment>
<dbReference type="Pfam" id="PF03600">
    <property type="entry name" value="CitMHS"/>
    <property type="match status" value="1"/>
</dbReference>
<dbReference type="InterPro" id="IPR004680">
    <property type="entry name" value="Cit_transptr-like_dom"/>
</dbReference>
<feature type="transmembrane region" description="Helical" evidence="7">
    <location>
        <begin position="145"/>
        <end position="161"/>
    </location>
</feature>
<dbReference type="InterPro" id="IPR006037">
    <property type="entry name" value="RCK_C"/>
</dbReference>
<feature type="transmembrane region" description="Helical" evidence="7">
    <location>
        <begin position="480"/>
        <end position="499"/>
    </location>
</feature>
<evidence type="ECO:0000256" key="6">
    <source>
        <dbReference type="ARBA" id="ARBA00023136"/>
    </source>
</evidence>
<keyword evidence="6 7" id="KW-0472">Membrane</keyword>
<feature type="transmembrane region" description="Helical" evidence="7">
    <location>
        <begin position="173"/>
        <end position="197"/>
    </location>
</feature>
<feature type="transmembrane region" description="Helical" evidence="7">
    <location>
        <begin position="540"/>
        <end position="558"/>
    </location>
</feature>
<feature type="transmembrane region" description="Helical" evidence="7">
    <location>
        <begin position="33"/>
        <end position="50"/>
    </location>
</feature>
<dbReference type="EMBL" id="CACVAT010000368">
    <property type="protein sequence ID" value="CAA6822633.1"/>
    <property type="molecule type" value="Genomic_DNA"/>
</dbReference>
<reference evidence="9" key="1">
    <citation type="submission" date="2020-01" db="EMBL/GenBank/DDBJ databases">
        <authorList>
            <person name="Meier V. D."/>
            <person name="Meier V D."/>
        </authorList>
    </citation>
    <scope>NUCLEOTIDE SEQUENCE</scope>
    <source>
        <strain evidence="9">HLG_WM_MAG_09</strain>
    </source>
</reference>
<dbReference type="PROSITE" id="PS51202">
    <property type="entry name" value="RCK_C"/>
    <property type="match status" value="2"/>
</dbReference>
<keyword evidence="3 7" id="KW-0812">Transmembrane</keyword>
<keyword evidence="2" id="KW-0813">Transport</keyword>
<name>A0A6S6U1E9_9GAMM</name>
<feature type="transmembrane region" description="Helical" evidence="7">
    <location>
        <begin position="603"/>
        <end position="623"/>
    </location>
</feature>
<dbReference type="GO" id="GO:0008324">
    <property type="term" value="F:monoatomic cation transmembrane transporter activity"/>
    <property type="evidence" value="ECO:0007669"/>
    <property type="project" value="InterPro"/>
</dbReference>
<dbReference type="GO" id="GO:0005886">
    <property type="term" value="C:plasma membrane"/>
    <property type="evidence" value="ECO:0007669"/>
    <property type="project" value="TreeGrafter"/>
</dbReference>
<dbReference type="PANTHER" id="PTHR43652:SF2">
    <property type="entry name" value="BASIC AMINO ACID ANTIPORTER YFCC-RELATED"/>
    <property type="match status" value="1"/>
</dbReference>
<dbReference type="Gene3D" id="3.30.70.1450">
    <property type="entry name" value="Regulator of K+ conductance, C-terminal domain"/>
    <property type="match status" value="2"/>
</dbReference>
<proteinExistence type="predicted"/>
<evidence type="ECO:0000256" key="7">
    <source>
        <dbReference type="SAM" id="Phobius"/>
    </source>
</evidence>
<keyword evidence="4" id="KW-0677">Repeat</keyword>
<feature type="transmembrane region" description="Helical" evidence="7">
    <location>
        <begin position="117"/>
        <end position="139"/>
    </location>
</feature>